<accession>A0A381UT12</accession>
<feature type="transmembrane region" description="Helical" evidence="1">
    <location>
        <begin position="58"/>
        <end position="78"/>
    </location>
</feature>
<feature type="transmembrane region" description="Helical" evidence="1">
    <location>
        <begin position="90"/>
        <end position="113"/>
    </location>
</feature>
<keyword evidence="1" id="KW-0472">Membrane</keyword>
<keyword evidence="1" id="KW-0812">Transmembrane</keyword>
<protein>
    <recommendedName>
        <fullName evidence="3">DUF4386 domain-containing protein</fullName>
    </recommendedName>
</protein>
<dbReference type="AlphaFoldDB" id="A0A381UT12"/>
<evidence type="ECO:0008006" key="3">
    <source>
        <dbReference type="Google" id="ProtNLM"/>
    </source>
</evidence>
<evidence type="ECO:0000256" key="1">
    <source>
        <dbReference type="SAM" id="Phobius"/>
    </source>
</evidence>
<name>A0A381UT12_9ZZZZ</name>
<dbReference type="EMBL" id="UINC01007001">
    <property type="protein sequence ID" value="SVA30881.1"/>
    <property type="molecule type" value="Genomic_DNA"/>
</dbReference>
<reference evidence="2" key="1">
    <citation type="submission" date="2018-05" db="EMBL/GenBank/DDBJ databases">
        <authorList>
            <person name="Lanie J.A."/>
            <person name="Ng W.-L."/>
            <person name="Kazmierczak K.M."/>
            <person name="Andrzejewski T.M."/>
            <person name="Davidsen T.M."/>
            <person name="Wayne K.J."/>
            <person name="Tettelin H."/>
            <person name="Glass J.I."/>
            <person name="Rusch D."/>
            <person name="Podicherti R."/>
            <person name="Tsui H.-C.T."/>
            <person name="Winkler M.E."/>
        </authorList>
    </citation>
    <scope>NUCLEOTIDE SEQUENCE</scope>
</reference>
<gene>
    <name evidence="2" type="ORF">METZ01_LOCUS83735</name>
</gene>
<feature type="transmembrane region" description="Helical" evidence="1">
    <location>
        <begin position="182"/>
        <end position="202"/>
    </location>
</feature>
<organism evidence="2">
    <name type="scientific">marine metagenome</name>
    <dbReference type="NCBI Taxonomy" id="408172"/>
    <lineage>
        <taxon>unclassified sequences</taxon>
        <taxon>metagenomes</taxon>
        <taxon>ecological metagenomes</taxon>
    </lineage>
</organism>
<keyword evidence="1" id="KW-1133">Transmembrane helix</keyword>
<evidence type="ECO:0000313" key="2">
    <source>
        <dbReference type="EMBL" id="SVA30881.1"/>
    </source>
</evidence>
<sequence>MGNISANKLAGLSLIIGPVLALICYFIQPGQMLIDAADPANAQEVVAALQGNSELSILTAILIPVGLIILLHGISRLVMESGDSLSSLGLKFIFVGTAGWVVTNGILGSIAGAGPETTVLYGAAQGVTTFSGIVFSLGFVAINLGISGKDYINKNVAYVVALAALVSVVVSVIGGFDSSTLQTMSMIGGICYIIWTLWSIWLGKDMMARD</sequence>
<proteinExistence type="predicted"/>
<feature type="transmembrane region" description="Helical" evidence="1">
    <location>
        <begin position="156"/>
        <end position="176"/>
    </location>
</feature>
<feature type="transmembrane region" description="Helical" evidence="1">
    <location>
        <begin position="119"/>
        <end position="144"/>
    </location>
</feature>